<accession>A0A2W5ZAD3</accession>
<dbReference type="RefSeq" id="WP_337313969.1">
    <property type="nucleotide sequence ID" value="NZ_JAEKNS010000149.1"/>
</dbReference>
<reference evidence="2" key="2">
    <citation type="submission" date="2018-05" db="EMBL/GenBank/DDBJ databases">
        <authorList>
            <person name="Ferrari B."/>
        </authorList>
    </citation>
    <scope>NUCLEOTIDE SEQUENCE</scope>
    <source>
        <strain evidence="2">RRmetagenome_bin12</strain>
    </source>
</reference>
<proteinExistence type="predicted"/>
<protein>
    <submittedName>
        <fullName evidence="1">DUF488 family protein</fullName>
    </submittedName>
</protein>
<reference evidence="2 3" key="1">
    <citation type="journal article" date="2017" name="Nature">
        <title>Atmospheric trace gases support primary production in Antarctic desert surface soil.</title>
        <authorList>
            <person name="Ji M."/>
            <person name="Greening C."/>
            <person name="Vanwonterghem I."/>
            <person name="Carere C.R."/>
            <person name="Bay S.K."/>
            <person name="Steen J.A."/>
            <person name="Montgomery K."/>
            <person name="Lines T."/>
            <person name="Beardall J."/>
            <person name="van Dorst J."/>
            <person name="Snape I."/>
            <person name="Stott M.B."/>
            <person name="Hugenholtz P."/>
            <person name="Ferrari B.C."/>
        </authorList>
    </citation>
    <scope>NUCLEOTIDE SEQUENCE [LARGE SCALE GENOMIC DNA]</scope>
    <source>
        <strain evidence="2">RRmetagenome_bin12</strain>
    </source>
</reference>
<gene>
    <name evidence="2" type="ORF">DLM65_09690</name>
    <name evidence="1" type="ORF">JF886_15185</name>
</gene>
<accession>A0A934K3M7</accession>
<dbReference type="PANTHER" id="PTHR36849:SF1">
    <property type="entry name" value="CYTOPLASMIC PROTEIN"/>
    <property type="match status" value="1"/>
</dbReference>
<dbReference type="Proteomes" id="UP000248724">
    <property type="component" value="Unassembled WGS sequence"/>
</dbReference>
<dbReference type="Proteomes" id="UP000606991">
    <property type="component" value="Unassembled WGS sequence"/>
</dbReference>
<dbReference type="EMBL" id="QHBU01000189">
    <property type="protein sequence ID" value="PZR79795.1"/>
    <property type="molecule type" value="Genomic_DNA"/>
</dbReference>
<dbReference type="Pfam" id="PF22752">
    <property type="entry name" value="DUF488-N3i"/>
    <property type="match status" value="1"/>
</dbReference>
<dbReference type="PANTHER" id="PTHR36849">
    <property type="entry name" value="CYTOPLASMIC PROTEIN-RELATED"/>
    <property type="match status" value="1"/>
</dbReference>
<organism evidence="2 3">
    <name type="scientific">Candidatus Aeolococcus gillhamiae</name>
    <dbReference type="NCBI Taxonomy" id="3127015"/>
    <lineage>
        <taxon>Bacteria</taxon>
        <taxon>Bacillati</taxon>
        <taxon>Candidatus Dormiibacterota</taxon>
        <taxon>Candidatus Dormibacteria</taxon>
        <taxon>Candidatus Aeolococcales</taxon>
        <taxon>Candidatus Aeolococcaceae</taxon>
        <taxon>Candidatus Aeolococcus</taxon>
    </lineage>
</organism>
<evidence type="ECO:0000313" key="1">
    <source>
        <dbReference type="EMBL" id="MBJ7596173.1"/>
    </source>
</evidence>
<evidence type="ECO:0000313" key="4">
    <source>
        <dbReference type="Proteomes" id="UP000606991"/>
    </source>
</evidence>
<comment type="caution">
    <text evidence="2">The sequence shown here is derived from an EMBL/GenBank/DDBJ whole genome shotgun (WGS) entry which is preliminary data.</text>
</comment>
<dbReference type="InterPro" id="IPR052552">
    <property type="entry name" value="YeaO-like"/>
</dbReference>
<dbReference type="EMBL" id="JAEKNS010000149">
    <property type="protein sequence ID" value="MBJ7596173.1"/>
    <property type="molecule type" value="Genomic_DNA"/>
</dbReference>
<sequence length="127" mass="14941">MTADKATTKHGLAIKSVRDPASADDGRRILTDRLWPRGVSKEKARVTEWCKDFAPTKELRQWFGHDPARWAEFRKRYHKELVERDQLVALRELRNRSRKEKITLVYDAHDHDHNEAVALLEFAHKLS</sequence>
<reference evidence="1 4" key="3">
    <citation type="submission" date="2020-10" db="EMBL/GenBank/DDBJ databases">
        <title>Ca. Dormibacterota MAGs.</title>
        <authorList>
            <person name="Montgomery K."/>
        </authorList>
    </citation>
    <scope>NUCLEOTIDE SEQUENCE [LARGE SCALE GENOMIC DNA]</scope>
    <source>
        <strain evidence="1">SC8812_S17_18</strain>
    </source>
</reference>
<evidence type="ECO:0000313" key="2">
    <source>
        <dbReference type="EMBL" id="PZR79795.1"/>
    </source>
</evidence>
<name>A0A2W5ZAD3_9BACT</name>
<evidence type="ECO:0000313" key="3">
    <source>
        <dbReference type="Proteomes" id="UP000248724"/>
    </source>
</evidence>
<dbReference type="AlphaFoldDB" id="A0A2W5ZAD3"/>